<evidence type="ECO:0000313" key="7">
    <source>
        <dbReference type="Proteomes" id="UP000472521"/>
    </source>
</evidence>
<evidence type="ECO:0000313" key="5">
    <source>
        <dbReference type="EMBL" id="NFJ09901.1"/>
    </source>
</evidence>
<name>A0A2P1T1W9_CLOBO</name>
<evidence type="ECO:0000313" key="1">
    <source>
        <dbReference type="EMBL" id="AVQ39660.1"/>
    </source>
</evidence>
<dbReference type="Proteomes" id="UP000480039">
    <property type="component" value="Unassembled WGS sequence"/>
</dbReference>
<evidence type="ECO:0000313" key="3">
    <source>
        <dbReference type="EMBL" id="NFG15548.1"/>
    </source>
</evidence>
<evidence type="ECO:0000313" key="6">
    <source>
        <dbReference type="Proteomes" id="UP000240615"/>
    </source>
</evidence>
<sequence>MVVVVESGPYEPKSELNTINRKYHSYKAFLFSLGLNFISKL</sequence>
<dbReference type="Proteomes" id="UP000240615">
    <property type="component" value="Chromosome"/>
</dbReference>
<evidence type="ECO:0000313" key="10">
    <source>
        <dbReference type="Proteomes" id="UP000482543"/>
    </source>
</evidence>
<evidence type="ECO:0000313" key="2">
    <source>
        <dbReference type="EMBL" id="NFF01271.1"/>
    </source>
</evidence>
<evidence type="ECO:0000313" key="8">
    <source>
        <dbReference type="Proteomes" id="UP000478995"/>
    </source>
</evidence>
<organism evidence="4 10">
    <name type="scientific">Clostridium botulinum</name>
    <dbReference type="NCBI Taxonomy" id="1491"/>
    <lineage>
        <taxon>Bacteria</taxon>
        <taxon>Bacillati</taxon>
        <taxon>Bacillota</taxon>
        <taxon>Clostridia</taxon>
        <taxon>Eubacteriales</taxon>
        <taxon>Clostridiaceae</taxon>
        <taxon>Clostridium</taxon>
    </lineage>
</organism>
<reference evidence="7 8" key="2">
    <citation type="submission" date="2019-04" db="EMBL/GenBank/DDBJ databases">
        <title>Genome sequencing of Clostridium botulinum Groups I-IV and Clostridium butyricum.</title>
        <authorList>
            <person name="Brunt J."/>
            <person name="Van Vliet A.H.M."/>
            <person name="Stringer S.C."/>
            <person name="Carter A.T."/>
            <person name="Peck M.W."/>
        </authorList>
    </citation>
    <scope>NUCLEOTIDE SEQUENCE [LARGE SCALE GENOMIC DNA]</scope>
    <source>
        <strain evidence="5 9">Colworth BL30</strain>
        <strain evidence="4 10">IFR 15/034</strain>
        <strain evidence="3 8">IFR 18/037</strain>
        <strain evidence="2 7">IFR 18/054</strain>
    </source>
</reference>
<evidence type="ECO:0000313" key="4">
    <source>
        <dbReference type="EMBL" id="NFI20479.1"/>
    </source>
</evidence>
<dbReference type="EMBL" id="SWRJ01000001">
    <property type="protein sequence ID" value="NFI20479.1"/>
    <property type="molecule type" value="Genomic_DNA"/>
</dbReference>
<dbReference type="Proteomes" id="UP000472521">
    <property type="component" value="Unassembled WGS sequence"/>
</dbReference>
<dbReference type="EMBL" id="SWND01000002">
    <property type="protein sequence ID" value="NFF01271.1"/>
    <property type="molecule type" value="Genomic_DNA"/>
</dbReference>
<proteinExistence type="predicted"/>
<dbReference type="EMBL" id="SWOY01000001">
    <property type="protein sequence ID" value="NFG15548.1"/>
    <property type="molecule type" value="Genomic_DNA"/>
</dbReference>
<gene>
    <name evidence="1" type="ORF">C7M56_13620</name>
    <name evidence="3" type="ORF">FC794_01805</name>
    <name evidence="5" type="ORF">FC871_15755</name>
    <name evidence="4" type="ORF">FC964_03610</name>
    <name evidence="2" type="ORF">FCV25_05685</name>
</gene>
<dbReference type="EMBL" id="CP027777">
    <property type="protein sequence ID" value="AVQ39660.1"/>
    <property type="molecule type" value="Genomic_DNA"/>
</dbReference>
<evidence type="ECO:0000313" key="9">
    <source>
        <dbReference type="Proteomes" id="UP000480039"/>
    </source>
</evidence>
<protein>
    <submittedName>
        <fullName evidence="4">Uncharacterized protein</fullName>
    </submittedName>
</protein>
<accession>A0A2P1T1W9</accession>
<reference evidence="1 6" key="1">
    <citation type="submission" date="2018-01" db="EMBL/GenBank/DDBJ databases">
        <title>Genetic Diversity of Clostridium botulinum in seafood.</title>
        <authorList>
            <person name="Athira V."/>
            <person name="Arun Jyothi P.V."/>
            <person name="Lalitha K.V."/>
            <person name="Joseph T.C."/>
        </authorList>
    </citation>
    <scope>NUCLEOTIDE SEQUENCE [LARGE SCALE GENOMIC DNA]</scope>
    <source>
        <strain evidence="1 6">Mfbjulcb8</strain>
    </source>
</reference>
<dbReference type="Proteomes" id="UP000478995">
    <property type="component" value="Unassembled WGS sequence"/>
</dbReference>
<dbReference type="Proteomes" id="UP000482543">
    <property type="component" value="Unassembled WGS sequence"/>
</dbReference>
<dbReference type="AlphaFoldDB" id="A0A2P1T1W9"/>
<dbReference type="EMBL" id="SWQE01000009">
    <property type="protein sequence ID" value="NFJ09901.1"/>
    <property type="molecule type" value="Genomic_DNA"/>
</dbReference>